<dbReference type="PANTHER" id="PTHR30126">
    <property type="entry name" value="HTH-TYPE TRANSCRIPTIONAL REGULATOR"/>
    <property type="match status" value="1"/>
</dbReference>
<dbReference type="PROSITE" id="PS50931">
    <property type="entry name" value="HTH_LYSR"/>
    <property type="match status" value="1"/>
</dbReference>
<accession>A0A5D4RAD0</accession>
<dbReference type="Pfam" id="PF00126">
    <property type="entry name" value="HTH_1"/>
    <property type="match status" value="1"/>
</dbReference>
<dbReference type="Gene3D" id="3.40.190.290">
    <property type="match status" value="1"/>
</dbReference>
<dbReference type="Pfam" id="PF03466">
    <property type="entry name" value="LysR_substrate"/>
    <property type="match status" value="1"/>
</dbReference>
<gene>
    <name evidence="6" type="ORF">FZD51_15160</name>
</gene>
<dbReference type="GO" id="GO:0003700">
    <property type="term" value="F:DNA-binding transcription factor activity"/>
    <property type="evidence" value="ECO:0007669"/>
    <property type="project" value="InterPro"/>
</dbReference>
<dbReference type="Proteomes" id="UP000322139">
    <property type="component" value="Unassembled WGS sequence"/>
</dbReference>
<name>A0A5D4RAD0_9BACI</name>
<dbReference type="InterPro" id="IPR036388">
    <property type="entry name" value="WH-like_DNA-bd_sf"/>
</dbReference>
<organism evidence="6 7">
    <name type="scientific">Bacillus infantis</name>
    <dbReference type="NCBI Taxonomy" id="324767"/>
    <lineage>
        <taxon>Bacteria</taxon>
        <taxon>Bacillati</taxon>
        <taxon>Bacillota</taxon>
        <taxon>Bacilli</taxon>
        <taxon>Bacillales</taxon>
        <taxon>Bacillaceae</taxon>
        <taxon>Bacillus</taxon>
    </lineage>
</organism>
<dbReference type="InterPro" id="IPR036390">
    <property type="entry name" value="WH_DNA-bd_sf"/>
</dbReference>
<dbReference type="SUPFAM" id="SSF46785">
    <property type="entry name" value="Winged helix' DNA-binding domain"/>
    <property type="match status" value="1"/>
</dbReference>
<proteinExistence type="inferred from homology"/>
<evidence type="ECO:0000256" key="1">
    <source>
        <dbReference type="ARBA" id="ARBA00009437"/>
    </source>
</evidence>
<protein>
    <submittedName>
        <fullName evidence="6">LysR family transcriptional regulator</fullName>
    </submittedName>
</protein>
<keyword evidence="4" id="KW-0804">Transcription</keyword>
<dbReference type="RefSeq" id="WP_148975547.1">
    <property type="nucleotide sequence ID" value="NZ_JBNIKT010000004.1"/>
</dbReference>
<sequence>MEIHRLKTFYAVAAHLNFTKAAEELSLSQPAVSRQIEALESYYKIPLFYRTKKKVELTDAGKQLLRYAIQIISLADQAEKSLLSLSNLESGDLSVGCGTTIGTFVITNMVIEFQKKHPNIRVNLVIDNTSTIIEKLTENQIDLAIVAKSMNDSRFNYQPLLQDRISAYCSFQAKEKYEDIQSLKDLENETLLLRENGSHTRECVQSEFDKSNFKPNNIFEVTSNEGIKQAILNISGIGFLSSTTVRTELKHDLMFEIPLLEECKREFCIITPKGKYPSPILLIFNSFLLKNTRRLI</sequence>
<dbReference type="GO" id="GO:0000976">
    <property type="term" value="F:transcription cis-regulatory region binding"/>
    <property type="evidence" value="ECO:0007669"/>
    <property type="project" value="TreeGrafter"/>
</dbReference>
<dbReference type="PRINTS" id="PR00039">
    <property type="entry name" value="HTHLYSR"/>
</dbReference>
<dbReference type="InterPro" id="IPR000847">
    <property type="entry name" value="LysR_HTH_N"/>
</dbReference>
<keyword evidence="2" id="KW-0805">Transcription regulation</keyword>
<dbReference type="AlphaFoldDB" id="A0A5D4RAD0"/>
<dbReference type="PANTHER" id="PTHR30126:SF39">
    <property type="entry name" value="HTH-TYPE TRANSCRIPTIONAL REGULATOR CYSL"/>
    <property type="match status" value="1"/>
</dbReference>
<evidence type="ECO:0000259" key="5">
    <source>
        <dbReference type="PROSITE" id="PS50931"/>
    </source>
</evidence>
<dbReference type="EMBL" id="VTER01000007">
    <property type="protein sequence ID" value="TYS46806.1"/>
    <property type="molecule type" value="Genomic_DNA"/>
</dbReference>
<reference evidence="6 7" key="1">
    <citation type="submission" date="2019-08" db="EMBL/GenBank/DDBJ databases">
        <title>Bacillus genomes from the desert of Cuatro Cienegas, Coahuila.</title>
        <authorList>
            <person name="Olmedo-Alvarez G."/>
        </authorList>
    </citation>
    <scope>NUCLEOTIDE SEQUENCE [LARGE SCALE GENOMIC DNA]</scope>
    <source>
        <strain evidence="6 7">CH446_14T</strain>
    </source>
</reference>
<evidence type="ECO:0000256" key="2">
    <source>
        <dbReference type="ARBA" id="ARBA00023015"/>
    </source>
</evidence>
<dbReference type="SUPFAM" id="SSF53850">
    <property type="entry name" value="Periplasmic binding protein-like II"/>
    <property type="match status" value="1"/>
</dbReference>
<keyword evidence="3" id="KW-0238">DNA-binding</keyword>
<dbReference type="FunFam" id="1.10.10.10:FF:000001">
    <property type="entry name" value="LysR family transcriptional regulator"/>
    <property type="match status" value="1"/>
</dbReference>
<evidence type="ECO:0000313" key="7">
    <source>
        <dbReference type="Proteomes" id="UP000322139"/>
    </source>
</evidence>
<evidence type="ECO:0000256" key="3">
    <source>
        <dbReference type="ARBA" id="ARBA00023125"/>
    </source>
</evidence>
<evidence type="ECO:0000256" key="4">
    <source>
        <dbReference type="ARBA" id="ARBA00023163"/>
    </source>
</evidence>
<evidence type="ECO:0000313" key="6">
    <source>
        <dbReference type="EMBL" id="TYS46806.1"/>
    </source>
</evidence>
<comment type="caution">
    <text evidence="6">The sequence shown here is derived from an EMBL/GenBank/DDBJ whole genome shotgun (WGS) entry which is preliminary data.</text>
</comment>
<feature type="domain" description="HTH lysR-type" evidence="5">
    <location>
        <begin position="1"/>
        <end position="58"/>
    </location>
</feature>
<dbReference type="Gene3D" id="1.10.10.10">
    <property type="entry name" value="Winged helix-like DNA-binding domain superfamily/Winged helix DNA-binding domain"/>
    <property type="match status" value="1"/>
</dbReference>
<dbReference type="InterPro" id="IPR005119">
    <property type="entry name" value="LysR_subst-bd"/>
</dbReference>
<comment type="similarity">
    <text evidence="1">Belongs to the LysR transcriptional regulatory family.</text>
</comment>